<evidence type="ECO:0000259" key="7">
    <source>
        <dbReference type="PROSITE" id="PS50035"/>
    </source>
</evidence>
<feature type="region of interest" description="Disordered" evidence="6">
    <location>
        <begin position="556"/>
        <end position="637"/>
    </location>
</feature>
<dbReference type="CDD" id="cd09141">
    <property type="entry name" value="PLDc_vPLD1_2_yPLD_like_2"/>
    <property type="match status" value="1"/>
</dbReference>
<dbReference type="EC" id="3.1.4.4" evidence="5"/>
<comment type="caution">
    <text evidence="8">The sequence shown here is derived from an EMBL/GenBank/DDBJ whole genome shotgun (WGS) entry which is preliminary data.</text>
</comment>
<feature type="compositionally biased region" description="Basic and acidic residues" evidence="6">
    <location>
        <begin position="556"/>
        <end position="566"/>
    </location>
</feature>
<dbReference type="GO" id="GO:0009395">
    <property type="term" value="P:phospholipid catabolic process"/>
    <property type="evidence" value="ECO:0007669"/>
    <property type="project" value="TreeGrafter"/>
</dbReference>
<organism evidence="8 9">
    <name type="scientific">Parathielavia appendiculata</name>
    <dbReference type="NCBI Taxonomy" id="2587402"/>
    <lineage>
        <taxon>Eukaryota</taxon>
        <taxon>Fungi</taxon>
        <taxon>Dikarya</taxon>
        <taxon>Ascomycota</taxon>
        <taxon>Pezizomycotina</taxon>
        <taxon>Sordariomycetes</taxon>
        <taxon>Sordariomycetidae</taxon>
        <taxon>Sordariales</taxon>
        <taxon>Chaetomiaceae</taxon>
        <taxon>Parathielavia</taxon>
    </lineage>
</organism>
<dbReference type="GO" id="GO:0006654">
    <property type="term" value="P:phosphatidic acid biosynthetic process"/>
    <property type="evidence" value="ECO:0007669"/>
    <property type="project" value="InterPro"/>
</dbReference>
<dbReference type="InterPro" id="IPR001736">
    <property type="entry name" value="PLipase_D/transphosphatidylase"/>
</dbReference>
<protein>
    <recommendedName>
        <fullName evidence="5">Phospholipase</fullName>
        <ecNumber evidence="5">3.1.4.4</ecNumber>
    </recommendedName>
</protein>
<dbReference type="RefSeq" id="XP_062649319.1">
    <property type="nucleotide sequence ID" value="XM_062786545.1"/>
</dbReference>
<dbReference type="PANTHER" id="PTHR18896">
    <property type="entry name" value="PHOSPHOLIPASE D"/>
    <property type="match status" value="1"/>
</dbReference>
<feature type="compositionally biased region" description="Basic and acidic residues" evidence="6">
    <location>
        <begin position="601"/>
        <end position="637"/>
    </location>
</feature>
<feature type="domain" description="PLD phosphodiesterase" evidence="7">
    <location>
        <begin position="207"/>
        <end position="234"/>
    </location>
</feature>
<dbReference type="SMART" id="SM00155">
    <property type="entry name" value="PLDc"/>
    <property type="match status" value="2"/>
</dbReference>
<evidence type="ECO:0000256" key="6">
    <source>
        <dbReference type="SAM" id="MobiDB-lite"/>
    </source>
</evidence>
<dbReference type="PANTHER" id="PTHR18896:SF186">
    <property type="entry name" value="PHOSPHOLIPASE D"/>
    <property type="match status" value="1"/>
</dbReference>
<dbReference type="Gene3D" id="3.30.870.10">
    <property type="entry name" value="Endonuclease Chain A"/>
    <property type="match status" value="3"/>
</dbReference>
<accession>A0AAN6U309</accession>
<feature type="region of interest" description="Disordered" evidence="6">
    <location>
        <begin position="17"/>
        <end position="37"/>
    </location>
</feature>
<dbReference type="FunFam" id="3.30.870.10:FF:000032">
    <property type="entry name" value="Phospholipase"/>
    <property type="match status" value="1"/>
</dbReference>
<dbReference type="Pfam" id="PF00614">
    <property type="entry name" value="PLDc"/>
    <property type="match status" value="1"/>
</dbReference>
<gene>
    <name evidence="8" type="ORF">N657DRAFT_269843</name>
</gene>
<proteinExistence type="inferred from homology"/>
<evidence type="ECO:0000256" key="3">
    <source>
        <dbReference type="ARBA" id="ARBA00022963"/>
    </source>
</evidence>
<name>A0AAN6U309_9PEZI</name>
<evidence type="ECO:0000256" key="4">
    <source>
        <dbReference type="ARBA" id="ARBA00023098"/>
    </source>
</evidence>
<evidence type="ECO:0000313" key="9">
    <source>
        <dbReference type="Proteomes" id="UP001302602"/>
    </source>
</evidence>
<dbReference type="Pfam" id="PF13091">
    <property type="entry name" value="PLDc_2"/>
    <property type="match status" value="1"/>
</dbReference>
<feature type="compositionally biased region" description="Basic and acidic residues" evidence="6">
    <location>
        <begin position="577"/>
        <end position="595"/>
    </location>
</feature>
<evidence type="ECO:0000256" key="2">
    <source>
        <dbReference type="ARBA" id="ARBA00022801"/>
    </source>
</evidence>
<dbReference type="AlphaFoldDB" id="A0AAN6U309"/>
<dbReference type="SUPFAM" id="SSF56024">
    <property type="entry name" value="Phospholipase D/nuclease"/>
    <property type="match status" value="2"/>
</dbReference>
<keyword evidence="2 5" id="KW-0378">Hydrolase</keyword>
<evidence type="ECO:0000313" key="8">
    <source>
        <dbReference type="EMBL" id="KAK4125548.1"/>
    </source>
</evidence>
<dbReference type="GO" id="GO:0035556">
    <property type="term" value="P:intracellular signal transduction"/>
    <property type="evidence" value="ECO:0007669"/>
    <property type="project" value="InterPro"/>
</dbReference>
<dbReference type="CDD" id="cd09138">
    <property type="entry name" value="PLDc_vPLD1_2_yPLD_like_1"/>
    <property type="match status" value="1"/>
</dbReference>
<evidence type="ECO:0000256" key="5">
    <source>
        <dbReference type="PIRNR" id="PIRNR009376"/>
    </source>
</evidence>
<comment type="similarity">
    <text evidence="5">Belongs to the phospholipase D family.</text>
</comment>
<feature type="compositionally biased region" description="Basic and acidic residues" evidence="6">
    <location>
        <begin position="20"/>
        <end position="37"/>
    </location>
</feature>
<dbReference type="InterPro" id="IPR025202">
    <property type="entry name" value="PLD-like_dom"/>
</dbReference>
<dbReference type="InterPro" id="IPR015679">
    <property type="entry name" value="PLipase_D_fam"/>
</dbReference>
<comment type="catalytic activity">
    <reaction evidence="5">
        <text>a 1,2-diacyl-sn-glycero-3-phosphocholine + H2O = a 1,2-diacyl-sn-glycero-3-phosphate + choline + H(+)</text>
        <dbReference type="Rhea" id="RHEA:14445"/>
        <dbReference type="ChEBI" id="CHEBI:15354"/>
        <dbReference type="ChEBI" id="CHEBI:15377"/>
        <dbReference type="ChEBI" id="CHEBI:15378"/>
        <dbReference type="ChEBI" id="CHEBI:57643"/>
        <dbReference type="ChEBI" id="CHEBI:58608"/>
        <dbReference type="EC" id="3.1.4.4"/>
    </reaction>
</comment>
<keyword evidence="3 5" id="KW-0442">Lipid degradation</keyword>
<dbReference type="GeneID" id="87823313"/>
<dbReference type="Proteomes" id="UP001302602">
    <property type="component" value="Unassembled WGS sequence"/>
</dbReference>
<keyword evidence="1" id="KW-0677">Repeat</keyword>
<reference evidence="8" key="1">
    <citation type="journal article" date="2023" name="Mol. Phylogenet. Evol.">
        <title>Genome-scale phylogeny and comparative genomics of the fungal order Sordariales.</title>
        <authorList>
            <person name="Hensen N."/>
            <person name="Bonometti L."/>
            <person name="Westerberg I."/>
            <person name="Brannstrom I.O."/>
            <person name="Guillou S."/>
            <person name="Cros-Aarteil S."/>
            <person name="Calhoun S."/>
            <person name="Haridas S."/>
            <person name="Kuo A."/>
            <person name="Mondo S."/>
            <person name="Pangilinan J."/>
            <person name="Riley R."/>
            <person name="LaButti K."/>
            <person name="Andreopoulos B."/>
            <person name="Lipzen A."/>
            <person name="Chen C."/>
            <person name="Yan M."/>
            <person name="Daum C."/>
            <person name="Ng V."/>
            <person name="Clum A."/>
            <person name="Steindorff A."/>
            <person name="Ohm R.A."/>
            <person name="Martin F."/>
            <person name="Silar P."/>
            <person name="Natvig D.O."/>
            <person name="Lalanne C."/>
            <person name="Gautier V."/>
            <person name="Ament-Velasquez S.L."/>
            <person name="Kruys A."/>
            <person name="Hutchinson M.I."/>
            <person name="Powell A.J."/>
            <person name="Barry K."/>
            <person name="Miller A.N."/>
            <person name="Grigoriev I.V."/>
            <person name="Debuchy R."/>
            <person name="Gladieux P."/>
            <person name="Hiltunen Thoren M."/>
            <person name="Johannesson H."/>
        </authorList>
    </citation>
    <scope>NUCLEOTIDE SEQUENCE</scope>
    <source>
        <strain evidence="8">CBS 731.68</strain>
    </source>
</reference>
<keyword evidence="9" id="KW-1185">Reference proteome</keyword>
<feature type="domain" description="PLD phosphodiesterase" evidence="7">
    <location>
        <begin position="684"/>
        <end position="711"/>
    </location>
</feature>
<dbReference type="EMBL" id="MU853225">
    <property type="protein sequence ID" value="KAK4125548.1"/>
    <property type="molecule type" value="Genomic_DNA"/>
</dbReference>
<dbReference type="PIRSF" id="PIRSF009376">
    <property type="entry name" value="Phospholipase_D_euk"/>
    <property type="match status" value="1"/>
</dbReference>
<reference evidence="8" key="2">
    <citation type="submission" date="2023-05" db="EMBL/GenBank/DDBJ databases">
        <authorList>
            <consortium name="Lawrence Berkeley National Laboratory"/>
            <person name="Steindorff A."/>
            <person name="Hensen N."/>
            <person name="Bonometti L."/>
            <person name="Westerberg I."/>
            <person name="Brannstrom I.O."/>
            <person name="Guillou S."/>
            <person name="Cros-Aarteil S."/>
            <person name="Calhoun S."/>
            <person name="Haridas S."/>
            <person name="Kuo A."/>
            <person name="Mondo S."/>
            <person name="Pangilinan J."/>
            <person name="Riley R."/>
            <person name="Labutti K."/>
            <person name="Andreopoulos B."/>
            <person name="Lipzen A."/>
            <person name="Chen C."/>
            <person name="Yanf M."/>
            <person name="Daum C."/>
            <person name="Ng V."/>
            <person name="Clum A."/>
            <person name="Ohm R."/>
            <person name="Martin F."/>
            <person name="Silar P."/>
            <person name="Natvig D."/>
            <person name="Lalanne C."/>
            <person name="Gautier V."/>
            <person name="Ament-Velasquez S.L."/>
            <person name="Kruys A."/>
            <person name="Hutchinson M.I."/>
            <person name="Powell A.J."/>
            <person name="Barry K."/>
            <person name="Miller A.N."/>
            <person name="Grigoriev I.V."/>
            <person name="Debuchy R."/>
            <person name="Gladieux P."/>
            <person name="Thoren M.H."/>
            <person name="Johannesson H."/>
        </authorList>
    </citation>
    <scope>NUCLEOTIDE SEQUENCE</scope>
    <source>
        <strain evidence="8">CBS 731.68</strain>
    </source>
</reference>
<keyword evidence="4" id="KW-0443">Lipid metabolism</keyword>
<evidence type="ECO:0000256" key="1">
    <source>
        <dbReference type="ARBA" id="ARBA00022737"/>
    </source>
</evidence>
<dbReference type="GO" id="GO:0004630">
    <property type="term" value="F:phospholipase D activity"/>
    <property type="evidence" value="ECO:0007669"/>
    <property type="project" value="UniProtKB-UniRule"/>
</dbReference>
<sequence length="919" mass="105553">MDFHSLLRKAKQGIDDLLPGEEKHSHTHDGHECHEGHSHAEYGTNRYCSFAPQSSGHAKWYVDGASYFWAVSMALEEAREYIYILDWWLSPELYLRRPPARNERYRLDRMLKAAAERGVRIHVVVYKEVPQALTLNSIHTKHALEALHPNIKVFRYPDHYVSGNTLVTGIQGLSTGLQNFSLKTFDLARASEDALKSLYGTAEDTVLFWAHHEKLCLIDGRVAFMGGLDMCFGRWDTNSHPIADAHPGNIEDIVFPGQDYNNARIYDFEDVDKWENNKLDRTKNSRMGWSDISISLSGPIVDNLEIHFTQRWNFIFNKKYTARDIGKYQRLEPPRSHHPHSGDLIDGGQEYLGELQNRFSRHMHRFLGDDETSHRTERRTEGAHIQLTRSSCQWSLGITTEHSIANAYIEAIKNARHFVYIENQFFITATSDKQRPVTNKIGRAIVDRILHAHQTGEDFQVVVMMPAVPAFAGDLKSEGALGTRAIMEFQYNSINRGGFSIIEALRNSGVEDPHMYINFYNLRSYDRINTSAVMGRVERESGVRYEEARRQYDERFEGSGYERDQQRYGGDYPVDYGRGERYGDDGYGRGDRGYEYGRGGEYGRRDEYRQQDDYGRHDQDGRQDDYGRSSHRDDRYRRYQEAASHISDKTWDTVSACYMQNGPDLRSVPWTGSPEDELNAFVSEQLYIHSKVLIADDQLVICGSANLNDRSQLGNHDSEIAVVIEDPTPVSSSMGGRPYTASAFATSLRRQLYRKHLGLLPHQRPDAADRNWTPVTHDPVNDYDWGSPADRLVQDPLSREFLDLWRTTARRNTEIFSRAFHPVPNDKVRTWEDYDRFFSKYFVVPGEPAEQAAEGYKRGKVDYGHVVREEFPGGVAELKEWLSGIRGNLVEMPLQFLTDVDDLAKDGLALNTLTDELYT</sequence>
<dbReference type="InterPro" id="IPR016555">
    <property type="entry name" value="PLipase_D_euk"/>
</dbReference>
<dbReference type="PROSITE" id="PS50035">
    <property type="entry name" value="PLD"/>
    <property type="match status" value="2"/>
</dbReference>